<dbReference type="InterPro" id="IPR048248">
    <property type="entry name" value="PUA_eIF2d-like"/>
</dbReference>
<dbReference type="Gene3D" id="3.30.780.10">
    <property type="entry name" value="SUI1-like domain"/>
    <property type="match status" value="1"/>
</dbReference>
<comment type="caution">
    <text evidence="3">The sequence shown here is derived from an EMBL/GenBank/DDBJ whole genome shotgun (WGS) entry which is preliminary data.</text>
</comment>
<reference evidence="3 4" key="1">
    <citation type="journal article" date="2020" name="J. Phycol.">
        <title>Comparative genome analysis reveals Cyanidiococcus gen. nov., a new extremophilic red algal genus sister to Cyanidioschyzon (Cyanidioschyzonaceae, Rhodophyta).</title>
        <authorList>
            <person name="Liu S.-L."/>
            <person name="Chiang Y.-R."/>
            <person name="Yoon H.S."/>
            <person name="Fu H.-Y."/>
        </authorList>
    </citation>
    <scope>NUCLEOTIDE SEQUENCE [LARGE SCALE GENOMIC DNA]</scope>
    <source>
        <strain evidence="3 4">THAL066</strain>
    </source>
</reference>
<dbReference type="GO" id="GO:0003743">
    <property type="term" value="F:translation initiation factor activity"/>
    <property type="evidence" value="ECO:0007669"/>
    <property type="project" value="UniProtKB-KW"/>
</dbReference>
<dbReference type="OrthoDB" id="199771at2759"/>
<dbReference type="Pfam" id="PF17832">
    <property type="entry name" value="Pre-PUA"/>
    <property type="match status" value="1"/>
</dbReference>
<accession>A0A7J7INS1</accession>
<protein>
    <submittedName>
        <fullName evidence="3">Eukaryotic translation initiation factor 2D</fullName>
    </submittedName>
</protein>
<evidence type="ECO:0000256" key="1">
    <source>
        <dbReference type="ARBA" id="ARBA00022490"/>
    </source>
</evidence>
<keyword evidence="3" id="KW-0648">Protein biosynthesis</keyword>
<dbReference type="GO" id="GO:0003723">
    <property type="term" value="F:RNA binding"/>
    <property type="evidence" value="ECO:0007669"/>
    <property type="project" value="InterPro"/>
</dbReference>
<dbReference type="InterPro" id="IPR057429">
    <property type="entry name" value="WH_eIF2D"/>
</dbReference>
<dbReference type="SUPFAM" id="SSF88697">
    <property type="entry name" value="PUA domain-like"/>
    <property type="match status" value="1"/>
</dbReference>
<evidence type="ECO:0000259" key="2">
    <source>
        <dbReference type="PROSITE" id="PS50296"/>
    </source>
</evidence>
<dbReference type="GO" id="GO:0001731">
    <property type="term" value="P:formation of translation preinitiation complex"/>
    <property type="evidence" value="ECO:0007669"/>
    <property type="project" value="InterPro"/>
</dbReference>
<dbReference type="InterPro" id="IPR015947">
    <property type="entry name" value="PUA-like_sf"/>
</dbReference>
<gene>
    <name evidence="3" type="primary">EIF2D</name>
    <name evidence="3" type="ORF">F1559_001249</name>
</gene>
<dbReference type="AlphaFoldDB" id="A0A7J7INS1"/>
<dbReference type="CDD" id="cd11610">
    <property type="entry name" value="eIF2D_N"/>
    <property type="match status" value="1"/>
</dbReference>
<dbReference type="InterPro" id="IPR001950">
    <property type="entry name" value="SUI1"/>
</dbReference>
<dbReference type="InterPro" id="IPR036877">
    <property type="entry name" value="SUI1_dom_sf"/>
</dbReference>
<dbReference type="NCBIfam" id="TIGR00451">
    <property type="entry name" value="unchar_dom_2"/>
    <property type="match status" value="1"/>
</dbReference>
<organism evidence="3 4">
    <name type="scientific">Cyanidiococcus yangmingshanensis</name>
    <dbReference type="NCBI Taxonomy" id="2690220"/>
    <lineage>
        <taxon>Eukaryota</taxon>
        <taxon>Rhodophyta</taxon>
        <taxon>Bangiophyceae</taxon>
        <taxon>Cyanidiales</taxon>
        <taxon>Cyanidiaceae</taxon>
        <taxon>Cyanidiococcus</taxon>
    </lineage>
</organism>
<dbReference type="Proteomes" id="UP000530660">
    <property type="component" value="Unassembled WGS sequence"/>
</dbReference>
<proteinExistence type="predicted"/>
<dbReference type="Pfam" id="PF25304">
    <property type="entry name" value="WHD_eIF2D"/>
    <property type="match status" value="1"/>
</dbReference>
<dbReference type="PROSITE" id="PS50296">
    <property type="entry name" value="SUI1"/>
    <property type="match status" value="1"/>
</dbReference>
<dbReference type="PANTHER" id="PTHR12217:SF4">
    <property type="entry name" value="EUKARYOTIC TRANSLATION INITIATION FACTOR 2D"/>
    <property type="match status" value="1"/>
</dbReference>
<dbReference type="EMBL" id="VWRR01000002">
    <property type="protein sequence ID" value="KAF6004766.1"/>
    <property type="molecule type" value="Genomic_DNA"/>
</dbReference>
<keyword evidence="4" id="KW-1185">Reference proteome</keyword>
<dbReference type="InterPro" id="IPR048247">
    <property type="entry name" value="eIF2D_N"/>
</dbReference>
<dbReference type="SUPFAM" id="SSF55159">
    <property type="entry name" value="eIF1-like"/>
    <property type="match status" value="1"/>
</dbReference>
<dbReference type="InterPro" id="IPR039757">
    <property type="entry name" value="EIF2D"/>
</dbReference>
<dbReference type="InterPro" id="IPR041366">
    <property type="entry name" value="Pre-PUA"/>
</dbReference>
<dbReference type="Gene3D" id="3.10.400.20">
    <property type="match status" value="1"/>
</dbReference>
<dbReference type="Pfam" id="PF01253">
    <property type="entry name" value="SUI1"/>
    <property type="match status" value="1"/>
</dbReference>
<keyword evidence="1" id="KW-0963">Cytoplasm</keyword>
<dbReference type="CDD" id="cd21156">
    <property type="entry name" value="PUA_eIF2d-like"/>
    <property type="match status" value="1"/>
</dbReference>
<name>A0A7J7INS1_9RHOD</name>
<evidence type="ECO:0000313" key="4">
    <source>
        <dbReference type="Proteomes" id="UP000530660"/>
    </source>
</evidence>
<dbReference type="Pfam" id="PF26292">
    <property type="entry name" value="PUA_elF2D"/>
    <property type="match status" value="1"/>
</dbReference>
<sequence length="589" mass="65678">MGLWKRLEVSTSNAVRSSDVRKLRQDLLQQEGRWITEEEIELILPNSKTQSIILVKCSSPKANLFVVDKEPVLFQPARSALYFPTVYALWKVRRWPVLETTQEVSKFLLGGADLMLPGIFRDRSSTAWDVGQVFAVCVRGNPCPFAIGVTLLGSSNSDKNVKGKALSVEHFVGDALWEYGSKLVPNQGFLIGEAVLPLENEESETAERQSTQMSEEAENGNISCATNSNHAVDELGKELEEHQISDSEEAETGVSAEIDPDQLLIQSFLQALKNQPDLPLPMDASKFYVDHVVPSRPAGTTLDLKATSFKKLGGFLKAMAKRKLIKTKEQRGAILIVDVDRQHELLRSFESHQSEVPNAVETSACGVSTPRDQTIPIEEWFKPKPHQRAFFDTNALTVLSDRGLNGEPPLDLFQSEQVRKILEHYVRLHGLERAPNTIEIDEDLGSCLQLPPAAHPRQLHFSELHRSLLNTMEAFHRIGRDSKLHRGRVRPIQVIVEDRQGGRKHITRIQRIGSYGIEDEQFAADVQRRFAAAATVSDVAGSAKKGGVPDTEVTLQGSFASEVVELLTNAYHIPSHLCEIVDKRKKRGK</sequence>
<feature type="domain" description="SUI1" evidence="2">
    <location>
        <begin position="493"/>
        <end position="571"/>
    </location>
</feature>
<keyword evidence="3" id="KW-0396">Initiation factor</keyword>
<evidence type="ECO:0000313" key="3">
    <source>
        <dbReference type="EMBL" id="KAF6004766.1"/>
    </source>
</evidence>
<dbReference type="PANTHER" id="PTHR12217">
    <property type="entry name" value="EUKARYOTIC TRANSLATION INITIATION FACTOR 2D"/>
    <property type="match status" value="1"/>
</dbReference>
<dbReference type="PROSITE" id="PS50890">
    <property type="entry name" value="PUA"/>
    <property type="match status" value="1"/>
</dbReference>
<dbReference type="InterPro" id="IPR004521">
    <property type="entry name" value="Uncharacterised_CHP00451"/>
</dbReference>